<feature type="signal peptide" evidence="1">
    <location>
        <begin position="1"/>
        <end position="25"/>
    </location>
</feature>
<protein>
    <submittedName>
        <fullName evidence="2">Uncharacterized protein</fullName>
    </submittedName>
</protein>
<dbReference type="Proteomes" id="UP001188597">
    <property type="component" value="Unassembled WGS sequence"/>
</dbReference>
<dbReference type="Pfam" id="PF04450">
    <property type="entry name" value="BSP"/>
    <property type="match status" value="1"/>
</dbReference>
<dbReference type="PANTHER" id="PTHR33321:SF12">
    <property type="entry name" value="PLANT BASIC SECRETORY PROTEIN (BSP) FAMILY PROTEIN"/>
    <property type="match status" value="1"/>
</dbReference>
<organism evidence="2 3">
    <name type="scientific">Escallonia herrerae</name>
    <dbReference type="NCBI Taxonomy" id="1293975"/>
    <lineage>
        <taxon>Eukaryota</taxon>
        <taxon>Viridiplantae</taxon>
        <taxon>Streptophyta</taxon>
        <taxon>Embryophyta</taxon>
        <taxon>Tracheophyta</taxon>
        <taxon>Spermatophyta</taxon>
        <taxon>Magnoliopsida</taxon>
        <taxon>eudicotyledons</taxon>
        <taxon>Gunneridae</taxon>
        <taxon>Pentapetalae</taxon>
        <taxon>asterids</taxon>
        <taxon>campanulids</taxon>
        <taxon>Escalloniales</taxon>
        <taxon>Escalloniaceae</taxon>
        <taxon>Escallonia</taxon>
    </lineage>
</organism>
<comment type="caution">
    <text evidence="2">The sequence shown here is derived from an EMBL/GenBank/DDBJ whole genome shotgun (WGS) entry which is preliminary data.</text>
</comment>
<dbReference type="EMBL" id="JAVXUP010001386">
    <property type="protein sequence ID" value="KAK3012325.1"/>
    <property type="molecule type" value="Genomic_DNA"/>
</dbReference>
<feature type="chain" id="PRO_5041714437" evidence="1">
    <location>
        <begin position="26"/>
        <end position="195"/>
    </location>
</feature>
<keyword evidence="1" id="KW-0732">Signal</keyword>
<keyword evidence="3" id="KW-1185">Reference proteome</keyword>
<sequence length="195" mass="22155">MAAMARLYPLLTLLLALAALQSTHGVEYEVQNDTPETLGGVRFDREIGIPFTKRIMGTINKFIWRVFEQPTPADQKLVRLVKVVIAQYTGVAAYVNININLINVSAVYLQGMQGDVLRTAFTALMYHEMAHGEKWDEGYAVTARFLEYCDSLRPGFTAALNNKMRDAYSEDYFVQLLEKPVNQIWSEYKAKYGNN</sequence>
<evidence type="ECO:0000313" key="2">
    <source>
        <dbReference type="EMBL" id="KAK3012325.1"/>
    </source>
</evidence>
<dbReference type="PANTHER" id="PTHR33321">
    <property type="match status" value="1"/>
</dbReference>
<name>A0AA88VNX1_9ASTE</name>
<accession>A0AA88VNX1</accession>
<evidence type="ECO:0000313" key="3">
    <source>
        <dbReference type="Proteomes" id="UP001188597"/>
    </source>
</evidence>
<dbReference type="InterPro" id="IPR007541">
    <property type="entry name" value="Uncharacterised_BSP"/>
</dbReference>
<dbReference type="AlphaFoldDB" id="A0AA88VNX1"/>
<gene>
    <name evidence="2" type="ORF">RJ639_011626</name>
</gene>
<evidence type="ECO:0000256" key="1">
    <source>
        <dbReference type="SAM" id="SignalP"/>
    </source>
</evidence>
<reference evidence="2" key="1">
    <citation type="submission" date="2022-12" db="EMBL/GenBank/DDBJ databases">
        <title>Draft genome assemblies for two species of Escallonia (Escalloniales).</title>
        <authorList>
            <person name="Chanderbali A."/>
            <person name="Dervinis C."/>
            <person name="Anghel I."/>
            <person name="Soltis D."/>
            <person name="Soltis P."/>
            <person name="Zapata F."/>
        </authorList>
    </citation>
    <scope>NUCLEOTIDE SEQUENCE</scope>
    <source>
        <strain evidence="2">UCBG64.0493</strain>
        <tissue evidence="2">Leaf</tissue>
    </source>
</reference>
<proteinExistence type="predicted"/>